<dbReference type="Pfam" id="PF14420">
    <property type="entry name" value="Clr5"/>
    <property type="match status" value="1"/>
</dbReference>
<dbReference type="EMBL" id="MABQ02000011">
    <property type="protein sequence ID" value="PCD23228.1"/>
    <property type="molecule type" value="Genomic_DNA"/>
</dbReference>
<feature type="region of interest" description="Disordered" evidence="1">
    <location>
        <begin position="684"/>
        <end position="710"/>
    </location>
</feature>
<dbReference type="AlphaFoldDB" id="A0A2H3G5I8"/>
<protein>
    <recommendedName>
        <fullName evidence="2">Clr5 domain-containing protein</fullName>
    </recommendedName>
</protein>
<feature type="region of interest" description="Disordered" evidence="1">
    <location>
        <begin position="94"/>
        <end position="117"/>
    </location>
</feature>
<organism evidence="3 4">
    <name type="scientific">Fusarium oxysporum f. sp. radicis-cucumerinum</name>
    <dbReference type="NCBI Taxonomy" id="327505"/>
    <lineage>
        <taxon>Eukaryota</taxon>
        <taxon>Fungi</taxon>
        <taxon>Dikarya</taxon>
        <taxon>Ascomycota</taxon>
        <taxon>Pezizomycotina</taxon>
        <taxon>Sordariomycetes</taxon>
        <taxon>Hypocreomycetidae</taxon>
        <taxon>Hypocreales</taxon>
        <taxon>Nectriaceae</taxon>
        <taxon>Fusarium</taxon>
        <taxon>Fusarium oxysporum species complex</taxon>
    </lineage>
</organism>
<accession>A0A2H3G5I8</accession>
<dbReference type="InterPro" id="IPR025676">
    <property type="entry name" value="Clr5_dom"/>
</dbReference>
<dbReference type="PANTHER" id="PTHR38788">
    <property type="entry name" value="CLR5 DOMAIN-CONTAINING PROTEIN"/>
    <property type="match status" value="1"/>
</dbReference>
<feature type="domain" description="Clr5" evidence="2">
    <location>
        <begin position="23"/>
        <end position="81"/>
    </location>
</feature>
<name>A0A2H3G5I8_FUSOX</name>
<sequence>MDPILVELLPQSDNERFLSCPQEERWSRLQPVIIQLYTRRRAGDGRTATLDQVVEFMRTHYSFHAVTHEYRRRLKDWGVSKRMEQQEKDAITSALARKKRPGASVSDVTTQHNGEDRPLDYKKLKRHLIGRKACLEVAPGLFSSWNLPYAAFVSSLPKNPEAPSPFGPLGPTPDYLHIQSPEALTPGRAAAGPSPRIQLVYEKHKEHCTSLFLQGRLEQLVISLPKADRSTMINYFHDFYIHSFVLAKKWGQEMSNLNPTQAFGLTPQTRNAQSPWTPSVFLNLSSGPSSPEVSSATNISYPPTQLCKWSIHISSISYQPVSRMEATTSPDSQPPADPEPSSFVDSLHQSMASNDFTTTPKADLPLAQDMITRSLEENPAALQLDAWKLAIMAGNRELLYQLWEDSGEEPPEGIEALHPFHLAAAFLNGGNQCCGVFTDLFRILPSSFAFYHNIDDHGHTILDALVVAVLRSHTSIQPGAVSYGFHSPNRFPGEENDICGRWDAETPTVRELFRQGYARIPTRWKHPFCHTAVQAVCHSIITIFASPASPSINTYSGLFLRRCTACGLELRLRPLHTVVVTAFYLAQLGMPGETLFGALAMVVCLITLGADVSMKANISVEEILRSSDAGQCRHTQLSPLDLIRAVPGDVIEAWSESCRVGWGCLTDVLALAVLQQDQERSSRSHRSASLLGDEWPGTPASSFSESSDHDSCWGTFQEDYHDDWLKLPCNGPRIGLLWASIQTELLTYRRVRDGDSWISENFSMKALKAWLEEGDTELSMPLVQNRMFKVHTRCGWFGKASEFLCPTAQEVCTEYFMNMDIYSRSSYIGQPDLLQSFESLEQIEDKKV</sequence>
<evidence type="ECO:0000313" key="3">
    <source>
        <dbReference type="EMBL" id="PCD23228.1"/>
    </source>
</evidence>
<evidence type="ECO:0000256" key="1">
    <source>
        <dbReference type="SAM" id="MobiDB-lite"/>
    </source>
</evidence>
<feature type="region of interest" description="Disordered" evidence="1">
    <location>
        <begin position="322"/>
        <end position="345"/>
    </location>
</feature>
<evidence type="ECO:0000313" key="4">
    <source>
        <dbReference type="Proteomes" id="UP000219602"/>
    </source>
</evidence>
<dbReference type="STRING" id="327505.A0A2H3G5I8"/>
<reference evidence="3 4" key="2">
    <citation type="journal article" date="2017" name="Sci. Rep.">
        <title>A mobile pathogenicity chromosome in Fusarium oxysporum for infection of multiple cucurbit species.</title>
        <authorList>
            <person name="van Dam P."/>
            <person name="Fokkens L."/>
            <person name="Ayukawa Y."/>
            <person name="van der Gragt M."/>
            <person name="Ter Horst A."/>
            <person name="Brankovics B."/>
            <person name="Houterman P.M."/>
            <person name="Arie T."/>
            <person name="Rep M."/>
        </authorList>
    </citation>
    <scope>NUCLEOTIDE SEQUENCE [LARGE SCALE GENOMIC DNA]</scope>
    <source>
        <strain evidence="3 4">Forc016</strain>
    </source>
</reference>
<gene>
    <name evidence="3" type="ORF">AU210_014751</name>
</gene>
<dbReference type="PANTHER" id="PTHR38788:SF3">
    <property type="entry name" value="CLR5 DOMAIN-CONTAINING PROTEIN"/>
    <property type="match status" value="1"/>
</dbReference>
<evidence type="ECO:0000259" key="2">
    <source>
        <dbReference type="Pfam" id="PF14420"/>
    </source>
</evidence>
<reference evidence="3 4" key="1">
    <citation type="journal article" date="2016" name="Environ. Microbiol.">
        <title>Effector profiles distinguish formae speciales of Fusarium oxysporum.</title>
        <authorList>
            <person name="van Dam P."/>
            <person name="Fokkens L."/>
            <person name="Schmidt S.M."/>
            <person name="Linmans J.H."/>
            <person name="Kistler H.C."/>
            <person name="Ma L.J."/>
            <person name="Rep M."/>
        </authorList>
    </citation>
    <scope>NUCLEOTIDE SEQUENCE [LARGE SCALE GENOMIC DNA]</scope>
    <source>
        <strain evidence="3 4">Forc016</strain>
    </source>
</reference>
<feature type="compositionally biased region" description="Polar residues" evidence="1">
    <location>
        <begin position="322"/>
        <end position="331"/>
    </location>
</feature>
<comment type="caution">
    <text evidence="3">The sequence shown here is derived from an EMBL/GenBank/DDBJ whole genome shotgun (WGS) entry which is preliminary data.</text>
</comment>
<dbReference type="Proteomes" id="UP000219602">
    <property type="component" value="Chromosome 13"/>
</dbReference>
<proteinExistence type="predicted"/>